<accession>A0A0C3PB15</accession>
<sequence>MKSAAAQAAAGSSRPPSSELITSPSSLRPHLIHEQNTPMPTIWLAIAKHITTTASHARFPAIDCSGRTPEHDQRLINAVKATAGRTSPERRVNVPARTHRRTVPRHELEKDTPALRMHLLRRAGTRTGT</sequence>
<dbReference type="AlphaFoldDB" id="A0A0C3PB15"/>
<gene>
    <name evidence="2" type="ORF">PHLGIDRAFT_122764</name>
</gene>
<dbReference type="HOGENOM" id="CLU_1949600_0_0_1"/>
<proteinExistence type="predicted"/>
<dbReference type="Proteomes" id="UP000053257">
    <property type="component" value="Unassembled WGS sequence"/>
</dbReference>
<reference evidence="2 3" key="1">
    <citation type="journal article" date="2014" name="PLoS Genet.">
        <title>Analysis of the Phlebiopsis gigantea genome, transcriptome and secretome provides insight into its pioneer colonization strategies of wood.</title>
        <authorList>
            <person name="Hori C."/>
            <person name="Ishida T."/>
            <person name="Igarashi K."/>
            <person name="Samejima M."/>
            <person name="Suzuki H."/>
            <person name="Master E."/>
            <person name="Ferreira P."/>
            <person name="Ruiz-Duenas F.J."/>
            <person name="Held B."/>
            <person name="Canessa P."/>
            <person name="Larrondo L.F."/>
            <person name="Schmoll M."/>
            <person name="Druzhinina I.S."/>
            <person name="Kubicek C.P."/>
            <person name="Gaskell J.A."/>
            <person name="Kersten P."/>
            <person name="St John F."/>
            <person name="Glasner J."/>
            <person name="Sabat G."/>
            <person name="Splinter BonDurant S."/>
            <person name="Syed K."/>
            <person name="Yadav J."/>
            <person name="Mgbeahuruike A.C."/>
            <person name="Kovalchuk A."/>
            <person name="Asiegbu F.O."/>
            <person name="Lackner G."/>
            <person name="Hoffmeister D."/>
            <person name="Rencoret J."/>
            <person name="Gutierrez A."/>
            <person name="Sun H."/>
            <person name="Lindquist E."/>
            <person name="Barry K."/>
            <person name="Riley R."/>
            <person name="Grigoriev I.V."/>
            <person name="Henrissat B."/>
            <person name="Kues U."/>
            <person name="Berka R.M."/>
            <person name="Martinez A.T."/>
            <person name="Covert S.F."/>
            <person name="Blanchette R.A."/>
            <person name="Cullen D."/>
        </authorList>
    </citation>
    <scope>NUCLEOTIDE SEQUENCE [LARGE SCALE GENOMIC DNA]</scope>
    <source>
        <strain evidence="2 3">11061_1 CR5-6</strain>
    </source>
</reference>
<keyword evidence="3" id="KW-1185">Reference proteome</keyword>
<organism evidence="2 3">
    <name type="scientific">Phlebiopsis gigantea (strain 11061_1 CR5-6)</name>
    <name type="common">White-rot fungus</name>
    <name type="synonym">Peniophora gigantea</name>
    <dbReference type="NCBI Taxonomy" id="745531"/>
    <lineage>
        <taxon>Eukaryota</taxon>
        <taxon>Fungi</taxon>
        <taxon>Dikarya</taxon>
        <taxon>Basidiomycota</taxon>
        <taxon>Agaricomycotina</taxon>
        <taxon>Agaricomycetes</taxon>
        <taxon>Polyporales</taxon>
        <taxon>Phanerochaetaceae</taxon>
        <taxon>Phlebiopsis</taxon>
    </lineage>
</organism>
<evidence type="ECO:0000313" key="2">
    <source>
        <dbReference type="EMBL" id="KIP02093.1"/>
    </source>
</evidence>
<feature type="region of interest" description="Disordered" evidence="1">
    <location>
        <begin position="83"/>
        <end position="106"/>
    </location>
</feature>
<evidence type="ECO:0000256" key="1">
    <source>
        <dbReference type="SAM" id="MobiDB-lite"/>
    </source>
</evidence>
<dbReference type="EMBL" id="KN840704">
    <property type="protein sequence ID" value="KIP02093.1"/>
    <property type="molecule type" value="Genomic_DNA"/>
</dbReference>
<evidence type="ECO:0000313" key="3">
    <source>
        <dbReference type="Proteomes" id="UP000053257"/>
    </source>
</evidence>
<protein>
    <submittedName>
        <fullName evidence="2">Uncharacterized protein</fullName>
    </submittedName>
</protein>
<feature type="compositionally biased region" description="Low complexity" evidence="1">
    <location>
        <begin position="1"/>
        <end position="18"/>
    </location>
</feature>
<name>A0A0C3PB15_PHLG1</name>
<feature type="region of interest" description="Disordered" evidence="1">
    <location>
        <begin position="1"/>
        <end position="34"/>
    </location>
</feature>